<proteinExistence type="inferred from homology"/>
<evidence type="ECO:0000259" key="16">
    <source>
        <dbReference type="Pfam" id="PF00432"/>
    </source>
</evidence>
<comment type="caution">
    <text evidence="17">The sequence shown here is derived from an EMBL/GenBank/DDBJ whole genome shotgun (WGS) entry which is preliminary data.</text>
</comment>
<dbReference type="InterPro" id="IPR045089">
    <property type="entry name" value="PGGT1B-like"/>
</dbReference>
<evidence type="ECO:0000256" key="14">
    <source>
        <dbReference type="ARBA" id="ARBA00065714"/>
    </source>
</evidence>
<feature type="domain" description="Prenyltransferase alpha-alpha toroid" evidence="16">
    <location>
        <begin position="16"/>
        <end position="337"/>
    </location>
</feature>
<keyword evidence="7" id="KW-0808">Transferase</keyword>
<name>A0A813UQN1_9BILA</name>
<dbReference type="InterPro" id="IPR001330">
    <property type="entry name" value="Prenyltrans"/>
</dbReference>
<comment type="cofactor">
    <cofactor evidence="2">
        <name>Zn(2+)</name>
        <dbReference type="ChEBI" id="CHEBI:29105"/>
    </cofactor>
</comment>
<evidence type="ECO:0000256" key="6">
    <source>
        <dbReference type="ARBA" id="ARBA00022602"/>
    </source>
</evidence>
<accession>A0A813UQN1</accession>
<sequence length="357" mass="40499">MIDENLNPAIVEKRNEKLVKYLRQTLCVLPSAVITLDTSKVLLAYFAVSGLDILNKLDQLPHSRESLIDWIYNHQISETICGIDIGICGFRGSTTLVTDKIKNVQNHEYDCSHLTMTFSALNALLTLGDDLSRINKKAILTSIQALQLLDGSLTATSQDYENDVRFLYSACCICYILNDWSFIDIERAYSFLLSCMTYEGAFGQNPEAEAHGGSTFCAVASLFLMNKLNSLSKYQIFRLKQWCLNRQATGFSGRVNKPWDTCYSFWIGSTLKILGVLHFTSFPENINYIFETYNYVTGGFAKWPDCNPDPLHTYMGICGLSLVDYPSFEKIHPAMAISQRAFNHLKNLHQKWSENIY</sequence>
<dbReference type="GO" id="GO:0005953">
    <property type="term" value="C:CAAX-protein geranylgeranyltransferase complex"/>
    <property type="evidence" value="ECO:0007669"/>
    <property type="project" value="InterPro"/>
</dbReference>
<comment type="catalytic activity">
    <reaction evidence="13">
        <text>geranylgeranyl diphosphate + L-cysteinyl-[protein] = S-geranylgeranyl-L-cysteinyl-[protein] + diphosphate</text>
        <dbReference type="Rhea" id="RHEA:21240"/>
        <dbReference type="Rhea" id="RHEA-COMP:10131"/>
        <dbReference type="Rhea" id="RHEA-COMP:11537"/>
        <dbReference type="ChEBI" id="CHEBI:29950"/>
        <dbReference type="ChEBI" id="CHEBI:33019"/>
        <dbReference type="ChEBI" id="CHEBI:57533"/>
        <dbReference type="ChEBI" id="CHEBI:86021"/>
        <dbReference type="EC" id="2.5.1.59"/>
    </reaction>
</comment>
<evidence type="ECO:0000256" key="11">
    <source>
        <dbReference type="ARBA" id="ARBA00022842"/>
    </source>
</evidence>
<evidence type="ECO:0000256" key="13">
    <source>
        <dbReference type="ARBA" id="ARBA00050428"/>
    </source>
</evidence>
<evidence type="ECO:0000313" key="18">
    <source>
        <dbReference type="Proteomes" id="UP000663879"/>
    </source>
</evidence>
<gene>
    <name evidence="17" type="ORF">OXX778_LOCUS7758</name>
</gene>
<comment type="cofactor">
    <cofactor evidence="1">
        <name>Mg(2+)</name>
        <dbReference type="ChEBI" id="CHEBI:18420"/>
    </cofactor>
</comment>
<keyword evidence="9" id="KW-0677">Repeat</keyword>
<evidence type="ECO:0000256" key="1">
    <source>
        <dbReference type="ARBA" id="ARBA00001946"/>
    </source>
</evidence>
<keyword evidence="6" id="KW-0637">Prenyltransferase</keyword>
<evidence type="ECO:0000313" key="17">
    <source>
        <dbReference type="EMBL" id="CAF0826764.1"/>
    </source>
</evidence>
<comment type="similarity">
    <text evidence="3">Belongs to the protein prenyltransferase subunit beta family.</text>
</comment>
<evidence type="ECO:0000256" key="4">
    <source>
        <dbReference type="ARBA" id="ARBA00012700"/>
    </source>
</evidence>
<keyword evidence="10" id="KW-0862">Zinc</keyword>
<evidence type="ECO:0000256" key="15">
    <source>
        <dbReference type="ARBA" id="ARBA00078363"/>
    </source>
</evidence>
<dbReference type="OrthoDB" id="24893at2759"/>
<evidence type="ECO:0000256" key="8">
    <source>
        <dbReference type="ARBA" id="ARBA00022723"/>
    </source>
</evidence>
<keyword evidence="18" id="KW-1185">Reference proteome</keyword>
<dbReference type="SUPFAM" id="SSF48239">
    <property type="entry name" value="Terpenoid cyclases/Protein prenyltransferases"/>
    <property type="match status" value="1"/>
</dbReference>
<dbReference type="FunFam" id="1.50.10.20:FF:000005">
    <property type="entry name" value="Geranylgeranyl transferase type-1 subunit beta"/>
    <property type="match status" value="1"/>
</dbReference>
<dbReference type="InterPro" id="IPR008930">
    <property type="entry name" value="Terpenoid_cyclase/PrenylTrfase"/>
</dbReference>
<dbReference type="GO" id="GO:0004662">
    <property type="term" value="F:CAAX-protein geranylgeranyltransferase activity"/>
    <property type="evidence" value="ECO:0007669"/>
    <property type="project" value="UniProtKB-EC"/>
</dbReference>
<evidence type="ECO:0000256" key="10">
    <source>
        <dbReference type="ARBA" id="ARBA00022833"/>
    </source>
</evidence>
<dbReference type="Gene3D" id="1.50.10.20">
    <property type="match status" value="1"/>
</dbReference>
<dbReference type="GO" id="GO:0046872">
    <property type="term" value="F:metal ion binding"/>
    <property type="evidence" value="ECO:0007669"/>
    <property type="project" value="UniProtKB-KW"/>
</dbReference>
<evidence type="ECO:0000256" key="7">
    <source>
        <dbReference type="ARBA" id="ARBA00022679"/>
    </source>
</evidence>
<keyword evidence="11" id="KW-0460">Magnesium</keyword>
<organism evidence="17 18">
    <name type="scientific">Brachionus calyciflorus</name>
    <dbReference type="NCBI Taxonomy" id="104777"/>
    <lineage>
        <taxon>Eukaryota</taxon>
        <taxon>Metazoa</taxon>
        <taxon>Spiralia</taxon>
        <taxon>Gnathifera</taxon>
        <taxon>Rotifera</taxon>
        <taxon>Eurotatoria</taxon>
        <taxon>Monogononta</taxon>
        <taxon>Pseudotrocha</taxon>
        <taxon>Ploima</taxon>
        <taxon>Brachionidae</taxon>
        <taxon>Brachionus</taxon>
    </lineage>
</organism>
<dbReference type="AlphaFoldDB" id="A0A813UQN1"/>
<dbReference type="EMBL" id="CAJNOC010001016">
    <property type="protein sequence ID" value="CAF0826764.1"/>
    <property type="molecule type" value="Genomic_DNA"/>
</dbReference>
<dbReference type="Pfam" id="PF00432">
    <property type="entry name" value="Prenyltrans"/>
    <property type="match status" value="1"/>
</dbReference>
<dbReference type="CDD" id="cd02895">
    <property type="entry name" value="GGTase-I"/>
    <property type="match status" value="1"/>
</dbReference>
<evidence type="ECO:0000256" key="2">
    <source>
        <dbReference type="ARBA" id="ARBA00001947"/>
    </source>
</evidence>
<evidence type="ECO:0000256" key="12">
    <source>
        <dbReference type="ARBA" id="ARBA00031713"/>
    </source>
</evidence>
<reference evidence="17" key="1">
    <citation type="submission" date="2021-02" db="EMBL/GenBank/DDBJ databases">
        <authorList>
            <person name="Nowell W R."/>
        </authorList>
    </citation>
    <scope>NUCLEOTIDE SEQUENCE</scope>
    <source>
        <strain evidence="17">Ploen Becks lab</strain>
    </source>
</reference>
<evidence type="ECO:0000256" key="3">
    <source>
        <dbReference type="ARBA" id="ARBA00010497"/>
    </source>
</evidence>
<evidence type="ECO:0000256" key="5">
    <source>
        <dbReference type="ARBA" id="ARBA00020603"/>
    </source>
</evidence>
<protein>
    <recommendedName>
        <fullName evidence="5">Geranylgeranyl transferase type-1 subunit beta</fullName>
        <ecNumber evidence="4">2.5.1.59</ecNumber>
    </recommendedName>
    <alternativeName>
        <fullName evidence="12">Geranylgeranyl transferase type I subunit beta</fullName>
    </alternativeName>
    <alternativeName>
        <fullName evidence="15">Type I protein geranyl-geranyltransferase subunit beta</fullName>
    </alternativeName>
</protein>
<dbReference type="PANTHER" id="PTHR11774:SF4">
    <property type="entry name" value="GERANYLGERANYL TRANSFERASE TYPE-1 SUBUNIT BETA"/>
    <property type="match status" value="1"/>
</dbReference>
<dbReference type="PANTHER" id="PTHR11774">
    <property type="entry name" value="GERANYLGERANYL TRANSFERASE TYPE BETA SUBUNIT"/>
    <property type="match status" value="1"/>
</dbReference>
<comment type="subunit">
    <text evidence="14">Heterodimer of FNTA and PGGT1B. PGGT1B mediates interaction with substrate peptides.</text>
</comment>
<keyword evidence="8" id="KW-0479">Metal-binding</keyword>
<evidence type="ECO:0000256" key="9">
    <source>
        <dbReference type="ARBA" id="ARBA00022737"/>
    </source>
</evidence>
<dbReference type="InterPro" id="IPR041960">
    <property type="entry name" value="GGTase_I_beta"/>
</dbReference>
<dbReference type="EC" id="2.5.1.59" evidence="4"/>
<dbReference type="Proteomes" id="UP000663879">
    <property type="component" value="Unassembled WGS sequence"/>
</dbReference>